<organism evidence="1 2">
    <name type="scientific">Nocardioides marmorisolisilvae</name>
    <dbReference type="NCBI Taxonomy" id="1542737"/>
    <lineage>
        <taxon>Bacteria</taxon>
        <taxon>Bacillati</taxon>
        <taxon>Actinomycetota</taxon>
        <taxon>Actinomycetes</taxon>
        <taxon>Propionibacteriales</taxon>
        <taxon>Nocardioidaceae</taxon>
        <taxon>Nocardioides</taxon>
    </lineage>
</organism>
<evidence type="ECO:0000313" key="2">
    <source>
        <dbReference type="Proteomes" id="UP000277094"/>
    </source>
</evidence>
<gene>
    <name evidence="1" type="ORF">EFL95_16425</name>
</gene>
<name>A0A3N0DPN1_9ACTN</name>
<dbReference type="AlphaFoldDB" id="A0A3N0DPN1"/>
<dbReference type="Proteomes" id="UP000277094">
    <property type="component" value="Unassembled WGS sequence"/>
</dbReference>
<reference evidence="1 2" key="1">
    <citation type="submission" date="2018-11" db="EMBL/GenBank/DDBJ databases">
        <authorList>
            <person name="Li F."/>
        </authorList>
    </citation>
    <scope>NUCLEOTIDE SEQUENCE [LARGE SCALE GENOMIC DNA]</scope>
    <source>
        <strain evidence="1 2">KIS18-7</strain>
    </source>
</reference>
<protein>
    <submittedName>
        <fullName evidence="1">Uncharacterized protein</fullName>
    </submittedName>
</protein>
<accession>A0A3N0DPN1</accession>
<keyword evidence="2" id="KW-1185">Reference proteome</keyword>
<dbReference type="EMBL" id="RJSG01000003">
    <property type="protein sequence ID" value="RNL77594.1"/>
    <property type="molecule type" value="Genomic_DNA"/>
</dbReference>
<sequence>MDGGAEGEAAAVHLVQALQHLEPAALLAVFLVADPSPCHLKVEPEVGQAVIGRSLCRCRCDLDVGAARLEQSFVDY</sequence>
<comment type="caution">
    <text evidence="1">The sequence shown here is derived from an EMBL/GenBank/DDBJ whole genome shotgun (WGS) entry which is preliminary data.</text>
</comment>
<proteinExistence type="predicted"/>
<evidence type="ECO:0000313" key="1">
    <source>
        <dbReference type="EMBL" id="RNL77594.1"/>
    </source>
</evidence>